<dbReference type="HOGENOM" id="CLU_045683_1_2_4"/>
<dbReference type="PATRIC" id="fig|1424334.3.peg.1775"/>
<evidence type="ECO:0000256" key="2">
    <source>
        <dbReference type="SAM" id="SignalP"/>
    </source>
</evidence>
<dbReference type="CDD" id="cd07012">
    <property type="entry name" value="PBP2_Bug_TTT"/>
    <property type="match status" value="1"/>
</dbReference>
<dbReference type="OrthoDB" id="8678477at2"/>
<dbReference type="EMBL" id="AYXT01000009">
    <property type="protein sequence ID" value="ETF02928.1"/>
    <property type="molecule type" value="Genomic_DNA"/>
</dbReference>
<dbReference type="PANTHER" id="PTHR42928">
    <property type="entry name" value="TRICARBOXYLATE-BINDING PROTEIN"/>
    <property type="match status" value="1"/>
</dbReference>
<dbReference type="RefSeq" id="WP_024004745.1">
    <property type="nucleotide sequence ID" value="NZ_KI650979.1"/>
</dbReference>
<protein>
    <recommendedName>
        <fullName evidence="5">ABC transporter substrate-binding protein</fullName>
    </recommendedName>
</protein>
<keyword evidence="2" id="KW-0732">Signal</keyword>
<keyword evidence="4" id="KW-1185">Reference proteome</keyword>
<comment type="caution">
    <text evidence="3">The sequence shown here is derived from an EMBL/GenBank/DDBJ whole genome shotgun (WGS) entry which is preliminary data.</text>
</comment>
<name>V8QU95_9BURK</name>
<sequence>MLYSKNRRSLLKMGLYAGGALAGIPALAQKKQDDSFPSRPVSLIVPFPPGGTADNTYRVLARAAEPHLGQSIVVENRAGASATMGAVAIANAPPDGYHLTVTHSAVLRMQLMQRTSYDALRDFDPIIQISALNVGLLVRKESPFQAWKDFIEAARRAPGEVSYGSNGVATSQNLALTQIAEQEKITLNHIPYKGDAEAITGLLGGFIDAHAGGTGLGSLVDGNKARWLALFSDVRLARWPDVPTLYDLGYNVPASSPTGIIGPAGMPKNVISRLHDAFKKALYDPAHVKILEESGQAVQYRDGAAFGKLIKEQYALERERVRRAGLLAAGK</sequence>
<dbReference type="STRING" id="1424334.W822_08845"/>
<evidence type="ECO:0000313" key="4">
    <source>
        <dbReference type="Proteomes" id="UP000018733"/>
    </source>
</evidence>
<feature type="chain" id="PRO_5004772027" description="ABC transporter substrate-binding protein" evidence="2">
    <location>
        <begin position="23"/>
        <end position="331"/>
    </location>
</feature>
<dbReference type="PROSITE" id="PS51318">
    <property type="entry name" value="TAT"/>
    <property type="match status" value="1"/>
</dbReference>
<dbReference type="Gene3D" id="3.40.190.10">
    <property type="entry name" value="Periplasmic binding protein-like II"/>
    <property type="match status" value="1"/>
</dbReference>
<evidence type="ECO:0000313" key="3">
    <source>
        <dbReference type="EMBL" id="ETF02928.1"/>
    </source>
</evidence>
<evidence type="ECO:0008006" key="5">
    <source>
        <dbReference type="Google" id="ProtNLM"/>
    </source>
</evidence>
<organism evidence="3 4">
    <name type="scientific">Advenella kashmirensis W13003</name>
    <dbReference type="NCBI Taxonomy" id="1424334"/>
    <lineage>
        <taxon>Bacteria</taxon>
        <taxon>Pseudomonadati</taxon>
        <taxon>Pseudomonadota</taxon>
        <taxon>Betaproteobacteria</taxon>
        <taxon>Burkholderiales</taxon>
        <taxon>Alcaligenaceae</taxon>
    </lineage>
</organism>
<comment type="similarity">
    <text evidence="1">Belongs to the UPF0065 (bug) family.</text>
</comment>
<dbReference type="InterPro" id="IPR006311">
    <property type="entry name" value="TAT_signal"/>
</dbReference>
<dbReference type="SUPFAM" id="SSF53850">
    <property type="entry name" value="Periplasmic binding protein-like II"/>
    <property type="match status" value="1"/>
</dbReference>
<dbReference type="Pfam" id="PF03401">
    <property type="entry name" value="TctC"/>
    <property type="match status" value="1"/>
</dbReference>
<feature type="signal peptide" evidence="2">
    <location>
        <begin position="1"/>
        <end position="22"/>
    </location>
</feature>
<dbReference type="InterPro" id="IPR005064">
    <property type="entry name" value="BUG"/>
</dbReference>
<dbReference type="PIRSF" id="PIRSF017082">
    <property type="entry name" value="YflP"/>
    <property type="match status" value="1"/>
</dbReference>
<reference evidence="3 4" key="1">
    <citation type="journal article" date="2014" name="Genome Announc.">
        <title>Draft Genome Sequence of Advenella kashmirensis Strain W13003, a Polycyclic Aromatic Hydrocarbon-Degrading Bacterium.</title>
        <authorList>
            <person name="Wang X."/>
            <person name="Jin D."/>
            <person name="Zhou L."/>
            <person name="Wu L."/>
            <person name="An W."/>
            <person name="Zhao L."/>
        </authorList>
    </citation>
    <scope>NUCLEOTIDE SEQUENCE [LARGE SCALE GENOMIC DNA]</scope>
    <source>
        <strain evidence="3 4">W13003</strain>
    </source>
</reference>
<dbReference type="eggNOG" id="COG3181">
    <property type="taxonomic scope" value="Bacteria"/>
</dbReference>
<proteinExistence type="inferred from homology"/>
<dbReference type="Gene3D" id="3.40.190.150">
    <property type="entry name" value="Bordetella uptake gene, domain 1"/>
    <property type="match status" value="1"/>
</dbReference>
<dbReference type="AlphaFoldDB" id="V8QU95"/>
<evidence type="ECO:0000256" key="1">
    <source>
        <dbReference type="ARBA" id="ARBA00006987"/>
    </source>
</evidence>
<gene>
    <name evidence="3" type="ORF">W822_08845</name>
</gene>
<dbReference type="InterPro" id="IPR042100">
    <property type="entry name" value="Bug_dom1"/>
</dbReference>
<dbReference type="Proteomes" id="UP000018733">
    <property type="component" value="Unassembled WGS sequence"/>
</dbReference>
<accession>V8QU95</accession>
<dbReference type="PANTHER" id="PTHR42928:SF5">
    <property type="entry name" value="BLR1237 PROTEIN"/>
    <property type="match status" value="1"/>
</dbReference>